<evidence type="ECO:0000313" key="2">
    <source>
        <dbReference type="Proteomes" id="UP000011082"/>
    </source>
</evidence>
<dbReference type="HOGENOM" id="CLU_1620328_0_0_1"/>
<protein>
    <submittedName>
        <fullName evidence="1">Uncharacterized protein</fullName>
    </submittedName>
</protein>
<accession>L2GPC8</accession>
<proteinExistence type="predicted"/>
<dbReference type="InParanoid" id="L2GPC8"/>
<reference evidence="2" key="1">
    <citation type="submission" date="2011-05" db="EMBL/GenBank/DDBJ databases">
        <title>The genome sequence of Vittaforma corneae strain ATCC 50505.</title>
        <authorList>
            <consortium name="The Broad Institute Genome Sequencing Platform"/>
            <person name="Cuomo C."/>
            <person name="Didier E."/>
            <person name="Bowers L."/>
            <person name="Young S.K."/>
            <person name="Zeng Q."/>
            <person name="Gargeya S."/>
            <person name="Fitzgerald M."/>
            <person name="Haas B."/>
            <person name="Abouelleil A."/>
            <person name="Alvarado L."/>
            <person name="Arachchi H.M."/>
            <person name="Berlin A."/>
            <person name="Chapman S.B."/>
            <person name="Gearin G."/>
            <person name="Goldberg J."/>
            <person name="Griggs A."/>
            <person name="Gujja S."/>
            <person name="Hansen M."/>
            <person name="Heiman D."/>
            <person name="Howarth C."/>
            <person name="Larimer J."/>
            <person name="Lui A."/>
            <person name="MacDonald P.J.P."/>
            <person name="McCowen C."/>
            <person name="Montmayeur A."/>
            <person name="Murphy C."/>
            <person name="Neiman D."/>
            <person name="Pearson M."/>
            <person name="Priest M."/>
            <person name="Roberts A."/>
            <person name="Saif S."/>
            <person name="Shea T."/>
            <person name="Sisk P."/>
            <person name="Stolte C."/>
            <person name="Sykes S."/>
            <person name="Wortman J."/>
            <person name="Nusbaum C."/>
            <person name="Birren B."/>
        </authorList>
    </citation>
    <scope>NUCLEOTIDE SEQUENCE [LARGE SCALE GENOMIC DNA]</scope>
    <source>
        <strain evidence="2">ATCC 50505</strain>
    </source>
</reference>
<evidence type="ECO:0000313" key="1">
    <source>
        <dbReference type="EMBL" id="ELA42370.1"/>
    </source>
</evidence>
<dbReference type="VEuPathDB" id="MicrosporidiaDB:VICG_00468"/>
<dbReference type="EMBL" id="JH370132">
    <property type="protein sequence ID" value="ELA42370.1"/>
    <property type="molecule type" value="Genomic_DNA"/>
</dbReference>
<dbReference type="RefSeq" id="XP_007603921.1">
    <property type="nucleotide sequence ID" value="XM_007603859.1"/>
</dbReference>
<keyword evidence="2" id="KW-1185">Reference proteome</keyword>
<name>L2GPC8_VITCO</name>
<dbReference type="GeneID" id="19881186"/>
<gene>
    <name evidence="1" type="ORF">VICG_00468</name>
</gene>
<sequence length="164" mass="19312">MFLKNFFGEALEVASNESLENAVEDKYGLPKSHQRIFEINGQVFVSLDPFKNESDKLKLTEHQHQQNEESKTEVVYEVPDDLKELGVEQQDYQCLYELYHDNNIVREKLLPFTFNSFHSRVVFNNIDKSKLSSVDQYIESMTDIEKEFILKSVEHYIDSFINFS</sequence>
<dbReference type="AlphaFoldDB" id="L2GPC8"/>
<dbReference type="Proteomes" id="UP000011082">
    <property type="component" value="Unassembled WGS sequence"/>
</dbReference>
<organism evidence="1 2">
    <name type="scientific">Vittaforma corneae (strain ATCC 50505)</name>
    <name type="common">Microsporidian parasite</name>
    <name type="synonym">Nosema corneum</name>
    <dbReference type="NCBI Taxonomy" id="993615"/>
    <lineage>
        <taxon>Eukaryota</taxon>
        <taxon>Fungi</taxon>
        <taxon>Fungi incertae sedis</taxon>
        <taxon>Microsporidia</taxon>
        <taxon>Nosematidae</taxon>
        <taxon>Vittaforma</taxon>
    </lineage>
</organism>